<gene>
    <name evidence="3" type="ORF">NUU61_009072</name>
</gene>
<accession>A0A9W9JWT5</accession>
<sequence>MAESPLVRSCILTISSTDLVKYDRSDLELQHVAVEYYGQAVSGLREAIQEESNSTIVFNMPLSDYNPLAVLLLCLHETQNFTASERILPHLNAAICLLQNRLYCQGLNSTLRGFLFELFCYFFALATYSLGSRLALYQACRIFNSPSITQYLQNGHVMGTSQHLFLTIFRISILVEDMTLGSEDVAAKARSELMALEEQLDATLTQSYHINEDMDIGCLNDAVTSEMYRLACLIYLKKVLCPPTPDEDPTIQSLVNAFVYQLGHLPSGSPSDTILSWPLVVTGLCATMSTHQRIIIAKLNQIFEVWQSDIFSRGAEFLREKWQRDRDARAIISSESHQASGMIWTQLPVILA</sequence>
<comment type="subcellular location">
    <subcellularLocation>
        <location evidence="1">Nucleus</location>
    </subcellularLocation>
</comment>
<dbReference type="PANTHER" id="PTHR37534">
    <property type="entry name" value="TRANSCRIPTIONAL ACTIVATOR PROTEIN UGA3"/>
    <property type="match status" value="1"/>
</dbReference>
<reference evidence="3" key="2">
    <citation type="journal article" date="2023" name="IMA Fungus">
        <title>Comparative genomic study of the Penicillium genus elucidates a diverse pangenome and 15 lateral gene transfer events.</title>
        <authorList>
            <person name="Petersen C."/>
            <person name="Sorensen T."/>
            <person name="Nielsen M.R."/>
            <person name="Sondergaard T.E."/>
            <person name="Sorensen J.L."/>
            <person name="Fitzpatrick D.A."/>
            <person name="Frisvad J.C."/>
            <person name="Nielsen K.L."/>
        </authorList>
    </citation>
    <scope>NUCLEOTIDE SEQUENCE</scope>
    <source>
        <strain evidence="3">IBT 34128</strain>
    </source>
</reference>
<evidence type="ECO:0000313" key="4">
    <source>
        <dbReference type="Proteomes" id="UP001141434"/>
    </source>
</evidence>
<evidence type="ECO:0000256" key="2">
    <source>
        <dbReference type="ARBA" id="ARBA00023242"/>
    </source>
</evidence>
<comment type="caution">
    <text evidence="3">The sequence shown here is derived from an EMBL/GenBank/DDBJ whole genome shotgun (WGS) entry which is preliminary data.</text>
</comment>
<keyword evidence="2" id="KW-0539">Nucleus</keyword>
<proteinExistence type="predicted"/>
<dbReference type="PANTHER" id="PTHR37534:SF16">
    <property type="entry name" value="ZN(II)2CYS6 TRANSCRIPTION FACTOR (EUROFUNG)-RELATED"/>
    <property type="match status" value="1"/>
</dbReference>
<dbReference type="RefSeq" id="XP_056507890.1">
    <property type="nucleotide sequence ID" value="XM_056659597.1"/>
</dbReference>
<evidence type="ECO:0000313" key="3">
    <source>
        <dbReference type="EMBL" id="KAJ5084493.1"/>
    </source>
</evidence>
<keyword evidence="4" id="KW-1185">Reference proteome</keyword>
<dbReference type="GO" id="GO:0000976">
    <property type="term" value="F:transcription cis-regulatory region binding"/>
    <property type="evidence" value="ECO:0007669"/>
    <property type="project" value="TreeGrafter"/>
</dbReference>
<dbReference type="GO" id="GO:0003700">
    <property type="term" value="F:DNA-binding transcription factor activity"/>
    <property type="evidence" value="ECO:0007669"/>
    <property type="project" value="TreeGrafter"/>
</dbReference>
<reference evidence="3" key="1">
    <citation type="submission" date="2022-11" db="EMBL/GenBank/DDBJ databases">
        <authorList>
            <person name="Petersen C."/>
        </authorList>
    </citation>
    <scope>NUCLEOTIDE SEQUENCE</scope>
    <source>
        <strain evidence="3">IBT 34128</strain>
    </source>
</reference>
<dbReference type="GO" id="GO:0005634">
    <property type="term" value="C:nucleus"/>
    <property type="evidence" value="ECO:0007669"/>
    <property type="project" value="UniProtKB-SubCell"/>
</dbReference>
<evidence type="ECO:0000256" key="1">
    <source>
        <dbReference type="ARBA" id="ARBA00004123"/>
    </source>
</evidence>
<organism evidence="3 4">
    <name type="scientific">Penicillium alfredii</name>
    <dbReference type="NCBI Taxonomy" id="1506179"/>
    <lineage>
        <taxon>Eukaryota</taxon>
        <taxon>Fungi</taxon>
        <taxon>Dikarya</taxon>
        <taxon>Ascomycota</taxon>
        <taxon>Pezizomycotina</taxon>
        <taxon>Eurotiomycetes</taxon>
        <taxon>Eurotiomycetidae</taxon>
        <taxon>Eurotiales</taxon>
        <taxon>Aspergillaceae</taxon>
        <taxon>Penicillium</taxon>
    </lineage>
</organism>
<dbReference type="InterPro" id="IPR021858">
    <property type="entry name" value="Fun_TF"/>
</dbReference>
<dbReference type="GO" id="GO:0045944">
    <property type="term" value="P:positive regulation of transcription by RNA polymerase II"/>
    <property type="evidence" value="ECO:0007669"/>
    <property type="project" value="TreeGrafter"/>
</dbReference>
<dbReference type="Pfam" id="PF11951">
    <property type="entry name" value="Fungal_trans_2"/>
    <property type="match status" value="1"/>
</dbReference>
<dbReference type="AlphaFoldDB" id="A0A9W9JWT5"/>
<dbReference type="Proteomes" id="UP001141434">
    <property type="component" value="Unassembled WGS sequence"/>
</dbReference>
<dbReference type="OrthoDB" id="1919336at2759"/>
<dbReference type="EMBL" id="JAPMSZ010000011">
    <property type="protein sequence ID" value="KAJ5084493.1"/>
    <property type="molecule type" value="Genomic_DNA"/>
</dbReference>
<protein>
    <submittedName>
        <fullName evidence="3">Zn(II)2Cys6 transcription factor</fullName>
    </submittedName>
</protein>
<dbReference type="GeneID" id="81398766"/>
<name>A0A9W9JWT5_9EURO</name>